<reference evidence="1" key="1">
    <citation type="journal article" date="2018" name="PLoS Negl. Trop. Dis.">
        <title>An insight into the salivary gland and fat body transcriptome of Panstrongylus lignarius (Hemiptera: Heteroptera), the main vector of Chagas disease in Peru.</title>
        <authorList>
            <person name="Nevoa J.C."/>
            <person name="Mendes M.T."/>
            <person name="da Silva M.V."/>
            <person name="Soares S.C."/>
            <person name="Oliveira C.J.F."/>
            <person name="Ribeiro J.M.C."/>
        </authorList>
    </citation>
    <scope>NUCLEOTIDE SEQUENCE</scope>
</reference>
<name>A0A224XTV0_9HEMI</name>
<dbReference type="EMBL" id="GFTR01000461">
    <property type="protein sequence ID" value="JAW15965.1"/>
    <property type="molecule type" value="Transcribed_RNA"/>
</dbReference>
<proteinExistence type="predicted"/>
<dbReference type="AlphaFoldDB" id="A0A224XTV0"/>
<protein>
    <submittedName>
        <fullName evidence="1">Putative secreted protein</fullName>
    </submittedName>
</protein>
<evidence type="ECO:0000313" key="1">
    <source>
        <dbReference type="EMBL" id="JAW15965.1"/>
    </source>
</evidence>
<organism evidence="1">
    <name type="scientific">Panstrongylus lignarius</name>
    <dbReference type="NCBI Taxonomy" id="156445"/>
    <lineage>
        <taxon>Eukaryota</taxon>
        <taxon>Metazoa</taxon>
        <taxon>Ecdysozoa</taxon>
        <taxon>Arthropoda</taxon>
        <taxon>Hexapoda</taxon>
        <taxon>Insecta</taxon>
        <taxon>Pterygota</taxon>
        <taxon>Neoptera</taxon>
        <taxon>Paraneoptera</taxon>
        <taxon>Hemiptera</taxon>
        <taxon>Heteroptera</taxon>
        <taxon>Panheteroptera</taxon>
        <taxon>Cimicomorpha</taxon>
        <taxon>Reduviidae</taxon>
        <taxon>Triatominae</taxon>
        <taxon>Panstrongylus</taxon>
    </lineage>
</organism>
<sequence length="73" mass="8156">MVTSLLSLFWLTAPQRIVCWIWNTEVSGSSLGIAGLRFALPTSLYGVCKYWSSSKSVENVVSAYWITSVFYPS</sequence>
<accession>A0A224XTV0</accession>